<keyword evidence="1" id="KW-0808">Transferase</keyword>
<sequence>MDILFVHQNFPGQFKHLVPAMVRNGHRVKALAIDGHDVPGVECVRYKPSRGSSATVHPWGVDFETKLIRGESAAAAAERLRDQGYRPDIIVGHPGWGEMLFLKDVWSEVPQLHFLEFFYAAGGTDVGFDPEFTSNDWRATARVRAKNANGLLNLEAMTAGYSPTVWQRQSYPFFAQDRIDVIHDGIDTDALTPDGGASLTVGDGSFTLRPGMQVVTFINRNLEPYRGYHSFMRALPEMQRRCPDALFVLIGGDGVSYGAKAPEGTSWKNIFLNEVREHIDLSRVAFVGNVAYPVFKALMQITAAHVYLTYPFVLSWSLLEAMACGAPIIGSATPPVQEVILNGRNGLLVDFFDYSEIAAQVANVVNHPTRYLDMRAAGRQTVVEKYDLTRICLPRQIGLIEKVARGV</sequence>
<dbReference type="SUPFAM" id="SSF53756">
    <property type="entry name" value="UDP-Glycosyltransferase/glycogen phosphorylase"/>
    <property type="match status" value="1"/>
</dbReference>
<gene>
    <name evidence="1" type="ORF">C0V82_21970</name>
</gene>
<evidence type="ECO:0000313" key="1">
    <source>
        <dbReference type="EMBL" id="AUN33078.1"/>
    </source>
</evidence>
<evidence type="ECO:0000313" key="2">
    <source>
        <dbReference type="Proteomes" id="UP000234752"/>
    </source>
</evidence>
<keyword evidence="2" id="KW-1185">Reference proteome</keyword>
<dbReference type="Pfam" id="PF12000">
    <property type="entry name" value="Glyco_trans_4_3"/>
    <property type="match status" value="1"/>
</dbReference>
<dbReference type="Proteomes" id="UP000234752">
    <property type="component" value="Plasmid unnamed1"/>
</dbReference>
<dbReference type="Pfam" id="PF00534">
    <property type="entry name" value="Glycos_transf_1"/>
    <property type="match status" value="1"/>
</dbReference>
<proteinExistence type="predicted"/>
<dbReference type="GO" id="GO:0009103">
    <property type="term" value="P:lipopolysaccharide biosynthetic process"/>
    <property type="evidence" value="ECO:0007669"/>
    <property type="project" value="TreeGrafter"/>
</dbReference>
<dbReference type="GO" id="GO:0016757">
    <property type="term" value="F:glycosyltransferase activity"/>
    <property type="evidence" value="ECO:0007669"/>
    <property type="project" value="InterPro"/>
</dbReference>
<dbReference type="Gene3D" id="3.40.50.2000">
    <property type="entry name" value="Glycogen Phosphorylase B"/>
    <property type="match status" value="1"/>
</dbReference>
<dbReference type="KEGG" id="ncb:C0V82_21970"/>
<dbReference type="PANTHER" id="PTHR46401:SF2">
    <property type="entry name" value="GLYCOSYLTRANSFERASE WBBK-RELATED"/>
    <property type="match status" value="1"/>
</dbReference>
<dbReference type="RefSeq" id="WP_102114599.1">
    <property type="nucleotide sequence ID" value="NZ_BMGN01000001.1"/>
</dbReference>
<dbReference type="CDD" id="cd03818">
    <property type="entry name" value="GT4_ExpC-like"/>
    <property type="match status" value="1"/>
</dbReference>
<name>A0A2K9NJ13_9PROT</name>
<reference evidence="1 2" key="1">
    <citation type="submission" date="2017-12" db="EMBL/GenBank/DDBJ databases">
        <title>Genomes of bacteria within cyanobacterial aggregates.</title>
        <authorList>
            <person name="Cai H."/>
        </authorList>
    </citation>
    <scope>NUCLEOTIDE SEQUENCE [LARGE SCALE GENOMIC DNA]</scope>
    <source>
        <strain evidence="1 2">TH16</strain>
        <plasmid evidence="1 2">unnamed1</plasmid>
    </source>
</reference>
<dbReference type="EMBL" id="CP025613">
    <property type="protein sequence ID" value="AUN33078.1"/>
    <property type="molecule type" value="Genomic_DNA"/>
</dbReference>
<organism evidence="1 2">
    <name type="scientific">Niveispirillum cyanobacteriorum</name>
    <dbReference type="NCBI Taxonomy" id="1612173"/>
    <lineage>
        <taxon>Bacteria</taxon>
        <taxon>Pseudomonadati</taxon>
        <taxon>Pseudomonadota</taxon>
        <taxon>Alphaproteobacteria</taxon>
        <taxon>Rhodospirillales</taxon>
        <taxon>Azospirillaceae</taxon>
        <taxon>Niveispirillum</taxon>
    </lineage>
</organism>
<dbReference type="OrthoDB" id="9793726at2"/>
<protein>
    <submittedName>
        <fullName evidence="1">Glycosyl transferase family 1</fullName>
    </submittedName>
</protein>
<dbReference type="InterPro" id="IPR001296">
    <property type="entry name" value="Glyco_trans_1"/>
</dbReference>
<dbReference type="InterPro" id="IPR022623">
    <property type="entry name" value="Glyco_trans_4"/>
</dbReference>
<dbReference type="AlphaFoldDB" id="A0A2K9NJ13"/>
<dbReference type="PANTHER" id="PTHR46401">
    <property type="entry name" value="GLYCOSYLTRANSFERASE WBBK-RELATED"/>
    <property type="match status" value="1"/>
</dbReference>
<geneLocation type="plasmid" evidence="1 2">
    <name>unnamed1</name>
</geneLocation>
<accession>A0A2K9NJ13</accession>
<keyword evidence="1" id="KW-0614">Plasmid</keyword>